<sequence length="141" mass="16223">MPVKKRFDRKLVNPFMSPVYWLLVDDVHHPDRAPAALVDIMRTLIHQFSTRSCGRPNGVLQAERHKPITQSTEVMTLYRTYKEKLDTGATSSWRQIMKQFTDNVSPYNPTRSPNTRRLFLANLMYHIGYSSAEPGDGEVGQ</sequence>
<evidence type="ECO:0000313" key="1">
    <source>
        <dbReference type="EMBL" id="KAJ1371055.1"/>
    </source>
</evidence>
<dbReference type="EMBL" id="JAHQIW010006895">
    <property type="protein sequence ID" value="KAJ1371055.1"/>
    <property type="molecule type" value="Genomic_DNA"/>
</dbReference>
<proteinExistence type="predicted"/>
<protein>
    <submittedName>
        <fullName evidence="1">Uncharacterized protein</fullName>
    </submittedName>
</protein>
<keyword evidence="2" id="KW-1185">Reference proteome</keyword>
<comment type="caution">
    <text evidence="1">The sequence shown here is derived from an EMBL/GenBank/DDBJ whole genome shotgun (WGS) entry which is preliminary data.</text>
</comment>
<name>A0AAD5R7W5_PARTN</name>
<organism evidence="1 2">
    <name type="scientific">Parelaphostrongylus tenuis</name>
    <name type="common">Meningeal worm</name>
    <dbReference type="NCBI Taxonomy" id="148309"/>
    <lineage>
        <taxon>Eukaryota</taxon>
        <taxon>Metazoa</taxon>
        <taxon>Ecdysozoa</taxon>
        <taxon>Nematoda</taxon>
        <taxon>Chromadorea</taxon>
        <taxon>Rhabditida</taxon>
        <taxon>Rhabditina</taxon>
        <taxon>Rhabditomorpha</taxon>
        <taxon>Strongyloidea</taxon>
        <taxon>Metastrongylidae</taxon>
        <taxon>Parelaphostrongylus</taxon>
    </lineage>
</organism>
<gene>
    <name evidence="1" type="ORF">KIN20_032925</name>
</gene>
<accession>A0AAD5R7W5</accession>
<reference evidence="1" key="1">
    <citation type="submission" date="2021-06" db="EMBL/GenBank/DDBJ databases">
        <title>Parelaphostrongylus tenuis whole genome reference sequence.</title>
        <authorList>
            <person name="Garwood T.J."/>
            <person name="Larsen P.A."/>
            <person name="Fountain-Jones N.M."/>
            <person name="Garbe J.R."/>
            <person name="Macchietto M.G."/>
            <person name="Kania S.A."/>
            <person name="Gerhold R.W."/>
            <person name="Richards J.E."/>
            <person name="Wolf T.M."/>
        </authorList>
    </citation>
    <scope>NUCLEOTIDE SEQUENCE</scope>
    <source>
        <strain evidence="1">MNPRO001-30</strain>
        <tissue evidence="1">Meninges</tissue>
    </source>
</reference>
<dbReference type="Proteomes" id="UP001196413">
    <property type="component" value="Unassembled WGS sequence"/>
</dbReference>
<dbReference type="AlphaFoldDB" id="A0AAD5R7W5"/>
<evidence type="ECO:0000313" key="2">
    <source>
        <dbReference type="Proteomes" id="UP001196413"/>
    </source>
</evidence>